<dbReference type="InterPro" id="IPR036663">
    <property type="entry name" value="Fumarylacetoacetase_C_sf"/>
</dbReference>
<dbReference type="AlphaFoldDB" id="A0A7X3CT40"/>
<dbReference type="Proteomes" id="UP000450917">
    <property type="component" value="Unassembled WGS sequence"/>
</dbReference>
<reference evidence="1 2" key="1">
    <citation type="submission" date="2019-11" db="EMBL/GenBank/DDBJ databases">
        <title>Draft genome sequences of five Paenibacillus species of dairy origin.</title>
        <authorList>
            <person name="Olajide A.M."/>
            <person name="Chen S."/>
            <person name="Lapointe G."/>
        </authorList>
    </citation>
    <scope>NUCLEOTIDE SEQUENCE [LARGE SCALE GENOMIC DNA]</scope>
    <source>
        <strain evidence="1 2">2CS3</strain>
    </source>
</reference>
<dbReference type="RefSeq" id="WP_155614996.1">
    <property type="nucleotide sequence ID" value="NZ_WNZX01000012.1"/>
</dbReference>
<protein>
    <submittedName>
        <fullName evidence="1">DUF2848 domain-containing protein</fullName>
    </submittedName>
</protein>
<accession>A0A7X3CT40</accession>
<dbReference type="SUPFAM" id="SSF56529">
    <property type="entry name" value="FAH"/>
    <property type="match status" value="1"/>
</dbReference>
<comment type="caution">
    <text evidence="1">The sequence shown here is derived from an EMBL/GenBank/DDBJ whole genome shotgun (WGS) entry which is preliminary data.</text>
</comment>
<gene>
    <name evidence="1" type="ORF">GNP93_15150</name>
</gene>
<organism evidence="1 2">
    <name type="scientific">Paenibacillus validus</name>
    <dbReference type="NCBI Taxonomy" id="44253"/>
    <lineage>
        <taxon>Bacteria</taxon>
        <taxon>Bacillati</taxon>
        <taxon>Bacillota</taxon>
        <taxon>Bacilli</taxon>
        <taxon>Bacillales</taxon>
        <taxon>Paenibacillaceae</taxon>
        <taxon>Paenibacillus</taxon>
    </lineage>
</organism>
<dbReference type="EMBL" id="WNZX01000012">
    <property type="protein sequence ID" value="MUG72007.1"/>
    <property type="molecule type" value="Genomic_DNA"/>
</dbReference>
<dbReference type="Pfam" id="PF11010">
    <property type="entry name" value="DUF2848"/>
    <property type="match status" value="1"/>
</dbReference>
<evidence type="ECO:0000313" key="2">
    <source>
        <dbReference type="Proteomes" id="UP000450917"/>
    </source>
</evidence>
<evidence type="ECO:0000313" key="1">
    <source>
        <dbReference type="EMBL" id="MUG72007.1"/>
    </source>
</evidence>
<proteinExistence type="predicted"/>
<dbReference type="InterPro" id="IPR021269">
    <property type="entry name" value="DUF2848"/>
</dbReference>
<keyword evidence="2" id="KW-1185">Reference proteome</keyword>
<name>A0A7X3CT40_9BACL</name>
<sequence>MRTYPITIQEKDGSMTEKETVVQKVLVMGYMGRDIEKVHEHIHELAEIGVAPPPTIPALYPQDISVLTNEQTITVPGKETSGEVEYVVYHDGDDWLLTIGSDHTDRLLEKEDIAKSKAACPKPFITTFWRIKDVEDHWDQLVLRSWITDEGGRRLYQEHDLTALLPFSKLLEKLEEFGYTDISHTVFFSGTVPTLEGFVYGSKFEYEISDPVLGRSLRGEYSVITGG</sequence>
<dbReference type="GO" id="GO:0003824">
    <property type="term" value="F:catalytic activity"/>
    <property type="evidence" value="ECO:0007669"/>
    <property type="project" value="InterPro"/>
</dbReference>